<dbReference type="InterPro" id="IPR000014">
    <property type="entry name" value="PAS"/>
</dbReference>
<evidence type="ECO:0000256" key="2">
    <source>
        <dbReference type="ARBA" id="ARBA00023015"/>
    </source>
</evidence>
<accession>A0A5E4MCY2</accession>
<evidence type="ECO:0000259" key="9">
    <source>
        <dbReference type="PROSITE" id="PS50112"/>
    </source>
</evidence>
<evidence type="ECO:0000256" key="7">
    <source>
        <dbReference type="ARBA" id="ARBA00023242"/>
    </source>
</evidence>
<keyword evidence="1" id="KW-0677">Repeat</keyword>
<dbReference type="GO" id="GO:0046983">
    <property type="term" value="F:protein dimerization activity"/>
    <property type="evidence" value="ECO:0007669"/>
    <property type="project" value="InterPro"/>
</dbReference>
<dbReference type="InterPro" id="IPR001610">
    <property type="entry name" value="PAC"/>
</dbReference>
<dbReference type="SUPFAM" id="SSF47459">
    <property type="entry name" value="HLH, helix-loop-helix DNA-binding domain"/>
    <property type="match status" value="1"/>
</dbReference>
<gene>
    <name evidence="11" type="ORF">CINCED_3A009159</name>
</gene>
<dbReference type="GO" id="GO:0000978">
    <property type="term" value="F:RNA polymerase II cis-regulatory region sequence-specific DNA binding"/>
    <property type="evidence" value="ECO:0007669"/>
    <property type="project" value="TreeGrafter"/>
</dbReference>
<reference evidence="11 12" key="1">
    <citation type="submission" date="2019-08" db="EMBL/GenBank/DDBJ databases">
        <authorList>
            <person name="Alioto T."/>
            <person name="Alioto T."/>
            <person name="Gomez Garrido J."/>
        </authorList>
    </citation>
    <scope>NUCLEOTIDE SEQUENCE [LARGE SCALE GENOMIC DNA]</scope>
</reference>
<dbReference type="SUPFAM" id="SSF55785">
    <property type="entry name" value="PYP-like sensor domain (PAS domain)"/>
    <property type="match status" value="2"/>
</dbReference>
<sequence length="607" mass="70528">MILKGRYYQGFMANVCSTIRGYFVMKTIMIRKSRNLSEKKRRDQFNSLVNELNRMLSTANKKMDKSTVLKTTINYLKNQKVLRSRVHEIDNDWKPSFLLNEEFTHIILEALDGFIIVFTSLGKILHASETITALLGYLPKNLINLSIFKIINEADHSMLRDLILESKHSQTLENDKIVFSCHCKRHDLLKDSEEINEKNKFELVQFFGYFQNSSEIFHGNNNGILSPCSSEEDDQNLVFVGIGRIMTPQLLKELPVLEDVKIEFTSRHSLEWKFLFLDHRGPSIIGYMPFEVLGTSGYEYYHIDDLEDVILSHQALMLKGEGTSCYYRFLTKGQQWIWLQSRYYISYHQWNSKPEFIVCHHQVINYLNVIKREGTDLGRKKNKKRLWHIPSNGIQQDTSESDYDSFHKRHYEQQMPQSPQMKIRSIEGVSNSNSKSESLILPKIKQDISETVDNHYLQNVQSSIKLPPVSSLHENQIQNQLQRKQEQLQKTIIKQQEELRKISEQLLMARCGIMPSFMNESTIIPLTTSRQTTQPETPINQINHTTTSQDVFESSSMISSDVLLNEQDIQHSDSSTIIQNITDEGGGQLDYSYNNQSNDALFNQSHY</sequence>
<evidence type="ECO:0000313" key="11">
    <source>
        <dbReference type="EMBL" id="VVC27745.1"/>
    </source>
</evidence>
<evidence type="ECO:0000256" key="6">
    <source>
        <dbReference type="ARBA" id="ARBA00023163"/>
    </source>
</evidence>
<dbReference type="InterPro" id="IPR013767">
    <property type="entry name" value="PAS_fold"/>
</dbReference>
<dbReference type="GO" id="GO:0032922">
    <property type="term" value="P:circadian regulation of gene expression"/>
    <property type="evidence" value="ECO:0007669"/>
    <property type="project" value="InterPro"/>
</dbReference>
<keyword evidence="8" id="KW-0175">Coiled coil</keyword>
<evidence type="ECO:0000256" key="1">
    <source>
        <dbReference type="ARBA" id="ARBA00022737"/>
    </source>
</evidence>
<keyword evidence="7" id="KW-0539">Nucleus</keyword>
<keyword evidence="4" id="KW-0238">DNA-binding</keyword>
<keyword evidence="5" id="KW-0010">Activator</keyword>
<dbReference type="Gene3D" id="4.10.280.10">
    <property type="entry name" value="Helix-loop-helix DNA-binding domain"/>
    <property type="match status" value="1"/>
</dbReference>
<keyword evidence="3" id="KW-0090">Biological rhythms</keyword>
<feature type="domain" description="PAS" evidence="9">
    <location>
        <begin position="100"/>
        <end position="175"/>
    </location>
</feature>
<name>A0A5E4MCY2_9HEMI</name>
<keyword evidence="6" id="KW-0804">Transcription</keyword>
<dbReference type="PANTHER" id="PTHR46055">
    <property type="entry name" value="CIRCADIAN LOCOMOTER OUTPUT CYCLES PROTEIN KAPUT"/>
    <property type="match status" value="1"/>
</dbReference>
<evidence type="ECO:0000256" key="4">
    <source>
        <dbReference type="ARBA" id="ARBA00023125"/>
    </source>
</evidence>
<dbReference type="GO" id="GO:0005737">
    <property type="term" value="C:cytoplasm"/>
    <property type="evidence" value="ECO:0007669"/>
    <property type="project" value="InterPro"/>
</dbReference>
<dbReference type="InterPro" id="IPR047230">
    <property type="entry name" value="CLOCK-like"/>
</dbReference>
<dbReference type="InterPro" id="IPR011598">
    <property type="entry name" value="bHLH_dom"/>
</dbReference>
<dbReference type="EMBL" id="CABPRJ010000476">
    <property type="protein sequence ID" value="VVC27745.1"/>
    <property type="molecule type" value="Genomic_DNA"/>
</dbReference>
<dbReference type="CDD" id="cd00130">
    <property type="entry name" value="PAS"/>
    <property type="match status" value="2"/>
</dbReference>
<dbReference type="PRINTS" id="PR00785">
    <property type="entry name" value="NCTRNSLOCATR"/>
</dbReference>
<evidence type="ECO:0000256" key="5">
    <source>
        <dbReference type="ARBA" id="ARBA00023159"/>
    </source>
</evidence>
<dbReference type="GO" id="GO:1990513">
    <property type="term" value="C:CLOCK-BMAL transcription complex"/>
    <property type="evidence" value="ECO:0007669"/>
    <property type="project" value="TreeGrafter"/>
</dbReference>
<dbReference type="GO" id="GO:0000981">
    <property type="term" value="F:DNA-binding transcription factor activity, RNA polymerase II-specific"/>
    <property type="evidence" value="ECO:0007669"/>
    <property type="project" value="InterPro"/>
</dbReference>
<dbReference type="Pfam" id="PF00010">
    <property type="entry name" value="HLH"/>
    <property type="match status" value="1"/>
</dbReference>
<keyword evidence="2" id="KW-0805">Transcription regulation</keyword>
<evidence type="ECO:0000256" key="8">
    <source>
        <dbReference type="SAM" id="Coils"/>
    </source>
</evidence>
<evidence type="ECO:0000313" key="12">
    <source>
        <dbReference type="Proteomes" id="UP000325440"/>
    </source>
</evidence>
<dbReference type="PROSITE" id="PS50888">
    <property type="entry name" value="BHLH"/>
    <property type="match status" value="1"/>
</dbReference>
<dbReference type="SMART" id="SM00353">
    <property type="entry name" value="HLH"/>
    <property type="match status" value="1"/>
</dbReference>
<evidence type="ECO:0000259" key="10">
    <source>
        <dbReference type="PROSITE" id="PS50888"/>
    </source>
</evidence>
<dbReference type="Pfam" id="PF14598">
    <property type="entry name" value="PAS_11"/>
    <property type="match status" value="1"/>
</dbReference>
<dbReference type="PANTHER" id="PTHR46055:SF3">
    <property type="entry name" value="CIRCADIAN LOCOMOTER OUTPUT CYCLES PROTEIN KAPUT"/>
    <property type="match status" value="1"/>
</dbReference>
<dbReference type="Pfam" id="PF00989">
    <property type="entry name" value="PAS"/>
    <property type="match status" value="1"/>
</dbReference>
<dbReference type="Proteomes" id="UP000325440">
    <property type="component" value="Unassembled WGS sequence"/>
</dbReference>
<dbReference type="SMART" id="SM00086">
    <property type="entry name" value="PAC"/>
    <property type="match status" value="1"/>
</dbReference>
<feature type="domain" description="BHLH" evidence="10">
    <location>
        <begin position="29"/>
        <end position="79"/>
    </location>
</feature>
<proteinExistence type="predicted"/>
<dbReference type="SMART" id="SM00091">
    <property type="entry name" value="PAS"/>
    <property type="match status" value="2"/>
</dbReference>
<organism evidence="11 12">
    <name type="scientific">Cinara cedri</name>
    <dbReference type="NCBI Taxonomy" id="506608"/>
    <lineage>
        <taxon>Eukaryota</taxon>
        <taxon>Metazoa</taxon>
        <taxon>Ecdysozoa</taxon>
        <taxon>Arthropoda</taxon>
        <taxon>Hexapoda</taxon>
        <taxon>Insecta</taxon>
        <taxon>Pterygota</taxon>
        <taxon>Neoptera</taxon>
        <taxon>Paraneoptera</taxon>
        <taxon>Hemiptera</taxon>
        <taxon>Sternorrhyncha</taxon>
        <taxon>Aphidomorpha</taxon>
        <taxon>Aphidoidea</taxon>
        <taxon>Aphididae</taxon>
        <taxon>Lachninae</taxon>
        <taxon>Cinara</taxon>
    </lineage>
</organism>
<dbReference type="InterPro" id="IPR001067">
    <property type="entry name" value="Nuc_translocat"/>
</dbReference>
<protein>
    <submittedName>
        <fullName evidence="11">PAC motif,Nuclear translocator,Myc-type, basic helix-loop-helix (BHLH) domain,PAS fold,PAS domain</fullName>
    </submittedName>
</protein>
<dbReference type="InterPro" id="IPR036638">
    <property type="entry name" value="HLH_DNA-bd_sf"/>
</dbReference>
<keyword evidence="12" id="KW-1185">Reference proteome</keyword>
<dbReference type="OrthoDB" id="411251at2759"/>
<dbReference type="InterPro" id="IPR035965">
    <property type="entry name" value="PAS-like_dom_sf"/>
</dbReference>
<feature type="coiled-coil region" evidence="8">
    <location>
        <begin position="474"/>
        <end position="505"/>
    </location>
</feature>
<dbReference type="GO" id="GO:0045944">
    <property type="term" value="P:positive regulation of transcription by RNA polymerase II"/>
    <property type="evidence" value="ECO:0007669"/>
    <property type="project" value="UniProtKB-ARBA"/>
</dbReference>
<dbReference type="PROSITE" id="PS50112">
    <property type="entry name" value="PAS"/>
    <property type="match status" value="1"/>
</dbReference>
<evidence type="ECO:0000256" key="3">
    <source>
        <dbReference type="ARBA" id="ARBA00023108"/>
    </source>
</evidence>
<dbReference type="AlphaFoldDB" id="A0A5E4MCY2"/>
<dbReference type="Gene3D" id="3.30.450.20">
    <property type="entry name" value="PAS domain"/>
    <property type="match status" value="2"/>
</dbReference>